<sequence length="138" mass="15272">MADKIRITVCIACAGAGIYDGEVLTFLEMTNYRGLKNQRTIAFEDAPASEVIFQLWRGQMGPSIAEDKGVYPCKCMAFPHNPREEGSRGRAYVTLGAVKGYRGKASQWHARPAQHGCGRLGSDKESTTKTRERPLHVK</sequence>
<feature type="compositionally biased region" description="Basic and acidic residues" evidence="1">
    <location>
        <begin position="121"/>
        <end position="138"/>
    </location>
</feature>
<dbReference type="Proteomes" id="UP001367508">
    <property type="component" value="Unassembled WGS sequence"/>
</dbReference>
<dbReference type="AlphaFoldDB" id="A0AAN9N0U1"/>
<name>A0AAN9N0U1_CANGL</name>
<organism evidence="2 3">
    <name type="scientific">Canavalia gladiata</name>
    <name type="common">Sword bean</name>
    <name type="synonym">Dolichos gladiatus</name>
    <dbReference type="NCBI Taxonomy" id="3824"/>
    <lineage>
        <taxon>Eukaryota</taxon>
        <taxon>Viridiplantae</taxon>
        <taxon>Streptophyta</taxon>
        <taxon>Embryophyta</taxon>
        <taxon>Tracheophyta</taxon>
        <taxon>Spermatophyta</taxon>
        <taxon>Magnoliopsida</taxon>
        <taxon>eudicotyledons</taxon>
        <taxon>Gunneridae</taxon>
        <taxon>Pentapetalae</taxon>
        <taxon>rosids</taxon>
        <taxon>fabids</taxon>
        <taxon>Fabales</taxon>
        <taxon>Fabaceae</taxon>
        <taxon>Papilionoideae</taxon>
        <taxon>50 kb inversion clade</taxon>
        <taxon>NPAAA clade</taxon>
        <taxon>indigoferoid/millettioid clade</taxon>
        <taxon>Phaseoleae</taxon>
        <taxon>Canavalia</taxon>
    </lineage>
</organism>
<comment type="caution">
    <text evidence="2">The sequence shown here is derived from an EMBL/GenBank/DDBJ whole genome shotgun (WGS) entry which is preliminary data.</text>
</comment>
<reference evidence="2 3" key="1">
    <citation type="submission" date="2024-01" db="EMBL/GenBank/DDBJ databases">
        <title>The genomes of 5 underutilized Papilionoideae crops provide insights into root nodulation and disease resistanc.</title>
        <authorList>
            <person name="Jiang F."/>
        </authorList>
    </citation>
    <scope>NUCLEOTIDE SEQUENCE [LARGE SCALE GENOMIC DNA]</scope>
    <source>
        <strain evidence="2">LVBAO_FW01</strain>
        <tissue evidence="2">Leaves</tissue>
    </source>
</reference>
<protein>
    <submittedName>
        <fullName evidence="2">Uncharacterized protein</fullName>
    </submittedName>
</protein>
<proteinExistence type="predicted"/>
<evidence type="ECO:0000313" key="2">
    <source>
        <dbReference type="EMBL" id="KAK7361614.1"/>
    </source>
</evidence>
<keyword evidence="3" id="KW-1185">Reference proteome</keyword>
<feature type="region of interest" description="Disordered" evidence="1">
    <location>
        <begin position="106"/>
        <end position="138"/>
    </location>
</feature>
<gene>
    <name evidence="2" type="ORF">VNO77_03684</name>
</gene>
<evidence type="ECO:0000256" key="1">
    <source>
        <dbReference type="SAM" id="MobiDB-lite"/>
    </source>
</evidence>
<evidence type="ECO:0000313" key="3">
    <source>
        <dbReference type="Proteomes" id="UP001367508"/>
    </source>
</evidence>
<accession>A0AAN9N0U1</accession>
<dbReference type="EMBL" id="JAYMYQ010000001">
    <property type="protein sequence ID" value="KAK7361614.1"/>
    <property type="molecule type" value="Genomic_DNA"/>
</dbReference>